<reference evidence="1 2" key="1">
    <citation type="submission" date="2019-09" db="EMBL/GenBank/DDBJ databases">
        <authorList>
            <person name="Depoorter E."/>
        </authorList>
    </citation>
    <scope>NUCLEOTIDE SEQUENCE [LARGE SCALE GENOMIC DNA]</scope>
    <source>
        <strain evidence="1">LMG 13014</strain>
    </source>
</reference>
<evidence type="ECO:0000313" key="2">
    <source>
        <dbReference type="Proteomes" id="UP000494261"/>
    </source>
</evidence>
<dbReference type="EMBL" id="CABVQC010000088">
    <property type="protein sequence ID" value="VWC49209.1"/>
    <property type="molecule type" value="Genomic_DNA"/>
</dbReference>
<dbReference type="AlphaFoldDB" id="A0A6P2SMI3"/>
<dbReference type="Proteomes" id="UP000494261">
    <property type="component" value="Unassembled WGS sequence"/>
</dbReference>
<sequence>MVMAAESLARVASHHWIRHTDQPIFHAYLSIRPGMTSLCGEGKAFQSVREMDVPGERSQCCAKCCVALYGPIGYRPPRSGEETE</sequence>
<evidence type="ECO:0000313" key="1">
    <source>
        <dbReference type="EMBL" id="VWC49209.1"/>
    </source>
</evidence>
<accession>A0A6P2SMI3</accession>
<dbReference type="RefSeq" id="WP_175026236.1">
    <property type="nucleotide sequence ID" value="NZ_CABVQC010000088.1"/>
</dbReference>
<name>A0A6P2SMI3_9BURK</name>
<protein>
    <submittedName>
        <fullName evidence="1">Uncharacterized protein</fullName>
    </submittedName>
</protein>
<organism evidence="1 2">
    <name type="scientific">Burkholderia aenigmatica</name>
    <dbReference type="NCBI Taxonomy" id="2015348"/>
    <lineage>
        <taxon>Bacteria</taxon>
        <taxon>Pseudomonadati</taxon>
        <taxon>Pseudomonadota</taxon>
        <taxon>Betaproteobacteria</taxon>
        <taxon>Burkholderiales</taxon>
        <taxon>Burkholderiaceae</taxon>
        <taxon>Burkholderia</taxon>
        <taxon>Burkholderia cepacia complex</taxon>
    </lineage>
</organism>
<proteinExistence type="predicted"/>
<gene>
    <name evidence="1" type="ORF">BLA13014_07568</name>
</gene>